<evidence type="ECO:0000313" key="2">
    <source>
        <dbReference type="EMBL" id="EPD33151.1"/>
    </source>
</evidence>
<dbReference type="PROSITE" id="PS51257">
    <property type="entry name" value="PROKAR_LIPOPROTEIN"/>
    <property type="match status" value="1"/>
</dbReference>
<evidence type="ECO:0000256" key="1">
    <source>
        <dbReference type="SAM" id="SignalP"/>
    </source>
</evidence>
<dbReference type="Pfam" id="PF10783">
    <property type="entry name" value="DUF2599"/>
    <property type="match status" value="1"/>
</dbReference>
<dbReference type="InterPro" id="IPR019719">
    <property type="entry name" value="DUF2599"/>
</dbReference>
<dbReference type="OrthoDB" id="3243393at2"/>
<keyword evidence="3" id="KW-1185">Reference proteome</keyword>
<accession>S2W1Y5</accession>
<dbReference type="STRING" id="883161.HMPREF9306_00682"/>
<feature type="chain" id="PRO_5039096487" evidence="1">
    <location>
        <begin position="22"/>
        <end position="124"/>
    </location>
</feature>
<dbReference type="Proteomes" id="UP000014417">
    <property type="component" value="Unassembled WGS sequence"/>
</dbReference>
<gene>
    <name evidence="2" type="ORF">HMPREF9306_00682</name>
</gene>
<keyword evidence="1" id="KW-0732">Signal</keyword>
<comment type="caution">
    <text evidence="2">The sequence shown here is derived from an EMBL/GenBank/DDBJ whole genome shotgun (WGS) entry which is preliminary data.</text>
</comment>
<dbReference type="HOGENOM" id="CLU_2001851_0_0_11"/>
<sequence>MKLARLLVGFGLSLSVSLACAPLSQAADSIPSEHKEFFEQAFGYVPDNAEYTSYLEQFGSVPTDEEIALYLDSSNAEEQALKTQLLDQSMRKQFFCHARYGMIKVPWNLEPSRRPNSVNPVTCN</sequence>
<proteinExistence type="predicted"/>
<name>S2W1Y5_9ACTN</name>
<reference evidence="2 3" key="1">
    <citation type="submission" date="2013-04" db="EMBL/GenBank/DDBJ databases">
        <title>The Genome Sequence of Propionimicrobium lymphophilum ACS-093-V-SCH5.</title>
        <authorList>
            <consortium name="The Broad Institute Genomics Platform"/>
            <person name="Earl A."/>
            <person name="Ward D."/>
            <person name="Feldgarden M."/>
            <person name="Gevers D."/>
            <person name="Saerens B."/>
            <person name="Vaneechoutte M."/>
            <person name="Walker B."/>
            <person name="Young S."/>
            <person name="Zeng Q."/>
            <person name="Gargeya S."/>
            <person name="Fitzgerald M."/>
            <person name="Haas B."/>
            <person name="Abouelleil A."/>
            <person name="Allen A.W."/>
            <person name="Alvarado L."/>
            <person name="Arachchi H.M."/>
            <person name="Berlin A.M."/>
            <person name="Chapman S.B."/>
            <person name="Gainer-Dewar J."/>
            <person name="Goldberg J."/>
            <person name="Griggs A."/>
            <person name="Gujja S."/>
            <person name="Hansen M."/>
            <person name="Howarth C."/>
            <person name="Imamovic A."/>
            <person name="Ireland A."/>
            <person name="Larimer J."/>
            <person name="McCowan C."/>
            <person name="Murphy C."/>
            <person name="Pearson M."/>
            <person name="Poon T.W."/>
            <person name="Priest M."/>
            <person name="Roberts A."/>
            <person name="Saif S."/>
            <person name="Shea T."/>
            <person name="Sisk P."/>
            <person name="Sykes S."/>
            <person name="Wortman J."/>
            <person name="Nusbaum C."/>
            <person name="Birren B."/>
        </authorList>
    </citation>
    <scope>NUCLEOTIDE SEQUENCE [LARGE SCALE GENOMIC DNA]</scope>
    <source>
        <strain evidence="2 3">ACS-093-V-SCH5</strain>
    </source>
</reference>
<dbReference type="AlphaFoldDB" id="S2W1Y5"/>
<feature type="signal peptide" evidence="1">
    <location>
        <begin position="1"/>
        <end position="21"/>
    </location>
</feature>
<evidence type="ECO:0000313" key="3">
    <source>
        <dbReference type="Proteomes" id="UP000014417"/>
    </source>
</evidence>
<protein>
    <submittedName>
        <fullName evidence="2">Uncharacterized protein</fullName>
    </submittedName>
</protein>
<organism evidence="2 3">
    <name type="scientific">Propionimicrobium lymphophilum ACS-093-V-SCH5</name>
    <dbReference type="NCBI Taxonomy" id="883161"/>
    <lineage>
        <taxon>Bacteria</taxon>
        <taxon>Bacillati</taxon>
        <taxon>Actinomycetota</taxon>
        <taxon>Actinomycetes</taxon>
        <taxon>Propionibacteriales</taxon>
        <taxon>Propionibacteriaceae</taxon>
        <taxon>Propionimicrobium</taxon>
    </lineage>
</organism>
<dbReference type="EMBL" id="AGZR01000005">
    <property type="protein sequence ID" value="EPD33151.1"/>
    <property type="molecule type" value="Genomic_DNA"/>
</dbReference>